<dbReference type="InterPro" id="IPR019734">
    <property type="entry name" value="TPR_rpt"/>
</dbReference>
<keyword evidence="2 3" id="KW-0802">TPR repeat</keyword>
<name>A0A1A7R211_9FLAO</name>
<gene>
    <name evidence="5" type="ORF">LX77_01951</name>
</gene>
<dbReference type="InterPro" id="IPR011990">
    <property type="entry name" value="TPR-like_helical_dom_sf"/>
</dbReference>
<dbReference type="PANTHER" id="PTHR12558">
    <property type="entry name" value="CELL DIVISION CYCLE 16,23,27"/>
    <property type="match status" value="1"/>
</dbReference>
<dbReference type="STRING" id="49280.A9996_13055"/>
<protein>
    <submittedName>
        <fullName evidence="5">Tetratricopeptide repeat protein</fullName>
    </submittedName>
</protein>
<keyword evidence="1" id="KW-0677">Repeat</keyword>
<dbReference type="PROSITE" id="PS50005">
    <property type="entry name" value="TPR"/>
    <property type="match status" value="3"/>
</dbReference>
<evidence type="ECO:0000256" key="2">
    <source>
        <dbReference type="ARBA" id="ARBA00022803"/>
    </source>
</evidence>
<dbReference type="SUPFAM" id="SSF81901">
    <property type="entry name" value="HCP-like"/>
    <property type="match status" value="1"/>
</dbReference>
<dbReference type="Pfam" id="PF13181">
    <property type="entry name" value="TPR_8"/>
    <property type="match status" value="1"/>
</dbReference>
<reference evidence="5 6" key="1">
    <citation type="submission" date="2018-06" db="EMBL/GenBank/DDBJ databases">
        <title>Genomic Encyclopedia of Archaeal and Bacterial Type Strains, Phase II (KMG-II): from individual species to whole genera.</title>
        <authorList>
            <person name="Goeker M."/>
        </authorList>
    </citation>
    <scope>NUCLEOTIDE SEQUENCE [LARGE SCALE GENOMIC DNA]</scope>
    <source>
        <strain evidence="5 6">DSM 12408</strain>
    </source>
</reference>
<dbReference type="Proteomes" id="UP000248987">
    <property type="component" value="Unassembled WGS sequence"/>
</dbReference>
<accession>A0A1A7R211</accession>
<dbReference type="InterPro" id="IPR013105">
    <property type="entry name" value="TPR_2"/>
</dbReference>
<feature type="repeat" description="TPR" evidence="3">
    <location>
        <begin position="208"/>
        <end position="241"/>
    </location>
</feature>
<keyword evidence="6" id="KW-1185">Reference proteome</keyword>
<dbReference type="SUPFAM" id="SSF48452">
    <property type="entry name" value="TPR-like"/>
    <property type="match status" value="1"/>
</dbReference>
<evidence type="ECO:0000313" key="5">
    <source>
        <dbReference type="EMBL" id="RAJ24399.1"/>
    </source>
</evidence>
<evidence type="ECO:0000256" key="4">
    <source>
        <dbReference type="SAM" id="SignalP"/>
    </source>
</evidence>
<comment type="caution">
    <text evidence="5">The sequence shown here is derived from an EMBL/GenBank/DDBJ whole genome shotgun (WGS) entry which is preliminary data.</text>
</comment>
<dbReference type="SMART" id="SM00028">
    <property type="entry name" value="TPR"/>
    <property type="match status" value="5"/>
</dbReference>
<dbReference type="Pfam" id="PF07719">
    <property type="entry name" value="TPR_2"/>
    <property type="match status" value="1"/>
</dbReference>
<dbReference type="PANTHER" id="PTHR12558:SF13">
    <property type="entry name" value="CELL DIVISION CYCLE PROTEIN 27 HOMOLOG"/>
    <property type="match status" value="1"/>
</dbReference>
<feature type="chain" id="PRO_5030025511" evidence="4">
    <location>
        <begin position="26"/>
        <end position="453"/>
    </location>
</feature>
<dbReference type="OrthoDB" id="1465784at2"/>
<dbReference type="Pfam" id="PF14559">
    <property type="entry name" value="TPR_19"/>
    <property type="match status" value="1"/>
</dbReference>
<dbReference type="PROSITE" id="PS50293">
    <property type="entry name" value="TPR_REGION"/>
    <property type="match status" value="1"/>
</dbReference>
<evidence type="ECO:0000256" key="1">
    <source>
        <dbReference type="ARBA" id="ARBA00022737"/>
    </source>
</evidence>
<organism evidence="5 6">
    <name type="scientific">Gelidibacter algens</name>
    <dbReference type="NCBI Taxonomy" id="49280"/>
    <lineage>
        <taxon>Bacteria</taxon>
        <taxon>Pseudomonadati</taxon>
        <taxon>Bacteroidota</taxon>
        <taxon>Flavobacteriia</taxon>
        <taxon>Flavobacteriales</taxon>
        <taxon>Flavobacteriaceae</taxon>
        <taxon>Gelidibacter</taxon>
    </lineage>
</organism>
<sequence>MKHNVYILILVLGMFIIPQTTYAQADFNQRPTDDLGNIEDQFQEYFFEALKQQGIENYQRAIDALLKCKKLDDKPVVYYQLGKNFNKLKNFGAAEDALKRAVSKEPDNEWYLDELYDLYNQQGDTKNAIKTVKQLVKYHPDYRQDLASLYIKSKDYKDALKLLDELDKEFGISADRDYLRNQIYNITGRDEDRIENLQERLDKNPENETNYLTLIFRYSETGETEKAFETAQKLLELHPESKLVHLALYKFYLDKNQTENAIASMKIVLTAPEINADAKTKVLNDFINFVSKHPEHEKDLVDVTAMIDDTKSFQTLVELAHYYLKLEDKSKALFYFEEALKLEPNNFSVVKDALLLQIDLDQEEKAIAKSQKALELFPAQPILYLINGVAHNKLNQAKNAIASLETGLDYVVEDPKMEADFYIQLSVAYKLSNDNSKSQTFAKKAAALTNQNE</sequence>
<dbReference type="AlphaFoldDB" id="A0A1A7R211"/>
<feature type="repeat" description="TPR" evidence="3">
    <location>
        <begin position="313"/>
        <end position="346"/>
    </location>
</feature>
<keyword evidence="4" id="KW-0732">Signal</keyword>
<dbReference type="RefSeq" id="WP_066435750.1">
    <property type="nucleotide sequence ID" value="NZ_LZRN01000029.1"/>
</dbReference>
<proteinExistence type="predicted"/>
<feature type="repeat" description="TPR" evidence="3">
    <location>
        <begin position="75"/>
        <end position="108"/>
    </location>
</feature>
<evidence type="ECO:0000256" key="3">
    <source>
        <dbReference type="PROSITE-ProRule" id="PRU00339"/>
    </source>
</evidence>
<dbReference type="EMBL" id="QLLQ01000006">
    <property type="protein sequence ID" value="RAJ24399.1"/>
    <property type="molecule type" value="Genomic_DNA"/>
</dbReference>
<feature type="signal peptide" evidence="4">
    <location>
        <begin position="1"/>
        <end position="25"/>
    </location>
</feature>
<dbReference type="Gene3D" id="1.25.40.10">
    <property type="entry name" value="Tetratricopeptide repeat domain"/>
    <property type="match status" value="3"/>
</dbReference>
<evidence type="ECO:0000313" key="6">
    <source>
        <dbReference type="Proteomes" id="UP000248987"/>
    </source>
</evidence>